<evidence type="ECO:0000313" key="1">
    <source>
        <dbReference type="EMBL" id="GAA2022010.1"/>
    </source>
</evidence>
<protein>
    <submittedName>
        <fullName evidence="1">Uncharacterized protein</fullName>
    </submittedName>
</protein>
<evidence type="ECO:0000313" key="2">
    <source>
        <dbReference type="Proteomes" id="UP001500751"/>
    </source>
</evidence>
<proteinExistence type="predicted"/>
<reference evidence="1 2" key="1">
    <citation type="journal article" date="2019" name="Int. J. Syst. Evol. Microbiol.">
        <title>The Global Catalogue of Microorganisms (GCM) 10K type strain sequencing project: providing services to taxonomists for standard genome sequencing and annotation.</title>
        <authorList>
            <consortium name="The Broad Institute Genomics Platform"/>
            <consortium name="The Broad Institute Genome Sequencing Center for Infectious Disease"/>
            <person name="Wu L."/>
            <person name="Ma J."/>
        </authorList>
    </citation>
    <scope>NUCLEOTIDE SEQUENCE [LARGE SCALE GENOMIC DNA]</scope>
    <source>
        <strain evidence="1 2">JCM 16014</strain>
    </source>
</reference>
<dbReference type="Proteomes" id="UP001500751">
    <property type="component" value="Unassembled WGS sequence"/>
</dbReference>
<organism evidence="1 2">
    <name type="scientific">Catenulispora yoronensis</name>
    <dbReference type="NCBI Taxonomy" id="450799"/>
    <lineage>
        <taxon>Bacteria</taxon>
        <taxon>Bacillati</taxon>
        <taxon>Actinomycetota</taxon>
        <taxon>Actinomycetes</taxon>
        <taxon>Catenulisporales</taxon>
        <taxon>Catenulisporaceae</taxon>
        <taxon>Catenulispora</taxon>
    </lineage>
</organism>
<name>A0ABN2TVF0_9ACTN</name>
<accession>A0ABN2TVF0</accession>
<keyword evidence="2" id="KW-1185">Reference proteome</keyword>
<gene>
    <name evidence="1" type="ORF">GCM10009839_19060</name>
</gene>
<sequence length="111" mass="12115">MPVAAGPGIGPAAVSGARCNPMAYTPGPIRNRGRESTIMDMTTTPAGPLLRRVPLGVWVLLAWVSSTAYEVLIDAMDSECSWSGWPRRCGWGWGCPWPCWRSARRWSIADP</sequence>
<dbReference type="EMBL" id="BAAAQN010000008">
    <property type="protein sequence ID" value="GAA2022010.1"/>
    <property type="molecule type" value="Genomic_DNA"/>
</dbReference>
<comment type="caution">
    <text evidence="1">The sequence shown here is derived from an EMBL/GenBank/DDBJ whole genome shotgun (WGS) entry which is preliminary data.</text>
</comment>